<dbReference type="InterPro" id="IPR004513">
    <property type="entry name" value="FtsX"/>
</dbReference>
<dbReference type="PIRSF" id="PIRSF003097">
    <property type="entry name" value="FtsX"/>
    <property type="match status" value="1"/>
</dbReference>
<feature type="transmembrane region" description="Helical" evidence="13">
    <location>
        <begin position="168"/>
        <end position="189"/>
    </location>
</feature>
<organism evidence="16 17">
    <name type="scientific">Nitrospina watsonii</name>
    <dbReference type="NCBI Taxonomy" id="1323948"/>
    <lineage>
        <taxon>Bacteria</taxon>
        <taxon>Pseudomonadati</taxon>
        <taxon>Nitrospinota/Tectimicrobiota group</taxon>
        <taxon>Nitrospinota</taxon>
        <taxon>Nitrospinia</taxon>
        <taxon>Nitrospinales</taxon>
        <taxon>Nitrospinaceae</taxon>
        <taxon>Nitrospina</taxon>
    </lineage>
</organism>
<dbReference type="InterPro" id="IPR047590">
    <property type="entry name" value="FtsX_proteobact-type"/>
</dbReference>
<dbReference type="GO" id="GO:0051301">
    <property type="term" value="P:cell division"/>
    <property type="evidence" value="ECO:0007669"/>
    <property type="project" value="UniProtKB-KW"/>
</dbReference>
<comment type="subcellular location">
    <subcellularLocation>
        <location evidence="1">Cell inner membrane</location>
        <topology evidence="1">Multi-pass membrane protein</topology>
    </subcellularLocation>
</comment>
<keyword evidence="17" id="KW-1185">Reference proteome</keyword>
<feature type="transmembrane region" description="Helical" evidence="13">
    <location>
        <begin position="21"/>
        <end position="44"/>
    </location>
</feature>
<dbReference type="Gene3D" id="3.30.70.3040">
    <property type="match status" value="1"/>
</dbReference>
<evidence type="ECO:0000259" key="15">
    <source>
        <dbReference type="Pfam" id="PF18075"/>
    </source>
</evidence>
<feature type="domain" description="FtsX extracellular" evidence="15">
    <location>
        <begin position="57"/>
        <end position="153"/>
    </location>
</feature>
<dbReference type="InterPro" id="IPR040690">
    <property type="entry name" value="FtsX_ECD"/>
</dbReference>
<keyword evidence="5 12" id="KW-1003">Cell membrane</keyword>
<evidence type="ECO:0000256" key="3">
    <source>
        <dbReference type="ARBA" id="ARBA00011160"/>
    </source>
</evidence>
<comment type="similarity">
    <text evidence="2 12">Belongs to the ABC-4 integral membrane protein family. FtsX subfamily.</text>
</comment>
<evidence type="ECO:0000256" key="6">
    <source>
        <dbReference type="ARBA" id="ARBA00022519"/>
    </source>
</evidence>
<feature type="transmembrane region" description="Helical" evidence="13">
    <location>
        <begin position="225"/>
        <end position="251"/>
    </location>
</feature>
<evidence type="ECO:0000256" key="2">
    <source>
        <dbReference type="ARBA" id="ARBA00007379"/>
    </source>
</evidence>
<evidence type="ECO:0000256" key="8">
    <source>
        <dbReference type="ARBA" id="ARBA00022692"/>
    </source>
</evidence>
<gene>
    <name evidence="16" type="ORF">NSPWAT_1529</name>
</gene>
<keyword evidence="7 12" id="KW-0132">Cell division</keyword>
<name>A0ABM9HDU2_9BACT</name>
<evidence type="ECO:0000256" key="4">
    <source>
        <dbReference type="ARBA" id="ARBA00021907"/>
    </source>
</evidence>
<keyword evidence="6" id="KW-0997">Cell inner membrane</keyword>
<dbReference type="PANTHER" id="PTHR47755:SF1">
    <property type="entry name" value="CELL DIVISION PROTEIN FTSX"/>
    <property type="match status" value="1"/>
</dbReference>
<evidence type="ECO:0000259" key="14">
    <source>
        <dbReference type="Pfam" id="PF02687"/>
    </source>
</evidence>
<evidence type="ECO:0000313" key="17">
    <source>
        <dbReference type="Proteomes" id="UP001157733"/>
    </source>
</evidence>
<dbReference type="Proteomes" id="UP001157733">
    <property type="component" value="Chromosome"/>
</dbReference>
<evidence type="ECO:0000313" key="16">
    <source>
        <dbReference type="EMBL" id="CAI2718388.1"/>
    </source>
</evidence>
<dbReference type="Pfam" id="PF02687">
    <property type="entry name" value="FtsX"/>
    <property type="match status" value="1"/>
</dbReference>
<keyword evidence="8 13" id="KW-0812">Transmembrane</keyword>
<dbReference type="InterPro" id="IPR003838">
    <property type="entry name" value="ABC3_permease_C"/>
</dbReference>
<dbReference type="NCBIfam" id="TIGR00439">
    <property type="entry name" value="FtsX_Gneg"/>
    <property type="match status" value="1"/>
</dbReference>
<evidence type="ECO:0000256" key="9">
    <source>
        <dbReference type="ARBA" id="ARBA00022989"/>
    </source>
</evidence>
<evidence type="ECO:0000256" key="5">
    <source>
        <dbReference type="ARBA" id="ARBA00022475"/>
    </source>
</evidence>
<protein>
    <recommendedName>
        <fullName evidence="4 12">Cell division protein FtsX</fullName>
    </recommendedName>
</protein>
<accession>A0ABM9HDU2</accession>
<feature type="transmembrane region" description="Helical" evidence="13">
    <location>
        <begin position="271"/>
        <end position="291"/>
    </location>
</feature>
<feature type="domain" description="ABC3 transporter permease C-terminal" evidence="14">
    <location>
        <begin position="176"/>
        <end position="297"/>
    </location>
</feature>
<dbReference type="Pfam" id="PF18075">
    <property type="entry name" value="FtsX_ECD"/>
    <property type="match status" value="1"/>
</dbReference>
<evidence type="ECO:0000256" key="13">
    <source>
        <dbReference type="SAM" id="Phobius"/>
    </source>
</evidence>
<keyword evidence="11 12" id="KW-0131">Cell cycle</keyword>
<sequence length="301" mass="33921">MSFLIRSFRAAISNIKSNKQTCLASVGSITVALSIFSLFIFIYVNLNSLLTSWSNQVQLIVYLEDRVSADQKAKLETFIEASPEVKGVEYVSRDQAWKTFKDMFSDHAEFLGQMDMNPLPASYNIQFQPLDHQFQAIKMFAERVRLKAGVESVEYGEKWIGRFETFMIFMKVFLIALGTLLSLGALLIISNTIKLSVFSRKEEIELMLLIGATPRFIKFPYLMEGVMHGILGAVLSLALVKGLQVFLTLNFQGSLAAITRGMEFHFLTLEFIGSIFLCSTVLGWVGSYISVNQFLKMFGSK</sequence>
<comment type="subunit">
    <text evidence="3">Forms a membrane-associated complex with FtsE.</text>
</comment>
<evidence type="ECO:0000256" key="1">
    <source>
        <dbReference type="ARBA" id="ARBA00004429"/>
    </source>
</evidence>
<evidence type="ECO:0000256" key="10">
    <source>
        <dbReference type="ARBA" id="ARBA00023136"/>
    </source>
</evidence>
<reference evidence="16 17" key="1">
    <citation type="submission" date="2022-09" db="EMBL/GenBank/DDBJ databases">
        <authorList>
            <person name="Kop L."/>
        </authorList>
    </citation>
    <scope>NUCLEOTIDE SEQUENCE [LARGE SCALE GENOMIC DNA]</scope>
    <source>
        <strain evidence="16 17">347</strain>
    </source>
</reference>
<dbReference type="RefSeq" id="WP_282011287.1">
    <property type="nucleotide sequence ID" value="NZ_OX336137.1"/>
</dbReference>
<keyword evidence="10 12" id="KW-0472">Membrane</keyword>
<proteinExistence type="inferred from homology"/>
<dbReference type="PANTHER" id="PTHR47755">
    <property type="entry name" value="CELL DIVISION PROTEIN FTSX"/>
    <property type="match status" value="1"/>
</dbReference>
<dbReference type="EMBL" id="OX336137">
    <property type="protein sequence ID" value="CAI2718388.1"/>
    <property type="molecule type" value="Genomic_DNA"/>
</dbReference>
<evidence type="ECO:0000256" key="12">
    <source>
        <dbReference type="PIRNR" id="PIRNR003097"/>
    </source>
</evidence>
<keyword evidence="9 13" id="KW-1133">Transmembrane helix</keyword>
<evidence type="ECO:0000256" key="7">
    <source>
        <dbReference type="ARBA" id="ARBA00022618"/>
    </source>
</evidence>
<evidence type="ECO:0000256" key="11">
    <source>
        <dbReference type="ARBA" id="ARBA00023306"/>
    </source>
</evidence>